<dbReference type="RefSeq" id="WP_012186779.1">
    <property type="nucleotide sequence ID" value="NC_009954.1"/>
</dbReference>
<evidence type="ECO:0000313" key="2">
    <source>
        <dbReference type="Proteomes" id="UP000001137"/>
    </source>
</evidence>
<dbReference type="Proteomes" id="UP000001137">
    <property type="component" value="Chromosome"/>
</dbReference>
<protein>
    <submittedName>
        <fullName evidence="1">Uncharacterized protein</fullName>
    </submittedName>
</protein>
<keyword evidence="2" id="KW-1185">Reference proteome</keyword>
<proteinExistence type="predicted"/>
<accession>A8MAI3</accession>
<dbReference type="AlphaFoldDB" id="A8MAI3"/>
<sequence length="344" mass="39579">MGGGNSSQITLYMYAPSLFLDLYIGSSLLANRYINCSIPLTSLINDAYFRKILTNNLTNYVKDEEVGRIIKNLKHVSLISIINPTYVVKKAENMVNLIKNYENRYRDDITEWYSRVTNRSNLPYSKMIYSLKHTIKITRGMVRHYLYKRAQGLIRKSTIDSLMLYMSVLPNTLAEYLNVTSKSDAMAVIFITSLIDKYSASYPIHLIFEVSRRVLAMNPRLLKDTLNGILTSLSPKSNYYNALLAELTRIYIYNYGSLDDVQVNYLVFNSTVADNLLSEHSTELIKSRLLSSMLYEYIYRLSLLSINNDLNSLHELSKILGNTKENLIKAILNEWSKLNDELTT</sequence>
<gene>
    <name evidence="1" type="ordered locus">Cmaq_1737</name>
</gene>
<reference evidence="1 2" key="1">
    <citation type="submission" date="2007-10" db="EMBL/GenBank/DDBJ databases">
        <title>Complete sequence of Caldivirga maquilingensis IC-167.</title>
        <authorList>
            <consortium name="US DOE Joint Genome Institute"/>
            <person name="Copeland A."/>
            <person name="Lucas S."/>
            <person name="Lapidus A."/>
            <person name="Barry K."/>
            <person name="Glavina del Rio T."/>
            <person name="Dalin E."/>
            <person name="Tice H."/>
            <person name="Pitluck S."/>
            <person name="Saunders E."/>
            <person name="Brettin T."/>
            <person name="Bruce D."/>
            <person name="Detter J.C."/>
            <person name="Han C."/>
            <person name="Schmutz J."/>
            <person name="Larimer F."/>
            <person name="Land M."/>
            <person name="Hauser L."/>
            <person name="Kyrpides N."/>
            <person name="Ivanova N."/>
            <person name="Biddle J.F."/>
            <person name="Zhang Z."/>
            <person name="Fitz-Gibbon S.T."/>
            <person name="Lowe T.M."/>
            <person name="Saltikov C."/>
            <person name="House C.H."/>
            <person name="Richardson P."/>
        </authorList>
    </citation>
    <scope>NUCLEOTIDE SEQUENCE [LARGE SCALE GENOMIC DNA]</scope>
    <source>
        <strain evidence="2">ATCC 700844 / DSM 13496 / JCM 10307 / IC-167</strain>
    </source>
</reference>
<evidence type="ECO:0000313" key="1">
    <source>
        <dbReference type="EMBL" id="ABW02560.1"/>
    </source>
</evidence>
<name>A8MAI3_CALMQ</name>
<dbReference type="OrthoDB" id="380249at2157"/>
<dbReference type="GeneID" id="5708840"/>
<dbReference type="EMBL" id="CP000852">
    <property type="protein sequence ID" value="ABW02560.1"/>
    <property type="molecule type" value="Genomic_DNA"/>
</dbReference>
<dbReference type="KEGG" id="cma:Cmaq_1737"/>
<dbReference type="HOGENOM" id="CLU_805615_0_0_2"/>
<dbReference type="STRING" id="397948.Cmaq_1737"/>
<organism evidence="1 2">
    <name type="scientific">Caldivirga maquilingensis (strain ATCC 700844 / DSM 13496 / JCM 10307 / IC-167)</name>
    <dbReference type="NCBI Taxonomy" id="397948"/>
    <lineage>
        <taxon>Archaea</taxon>
        <taxon>Thermoproteota</taxon>
        <taxon>Thermoprotei</taxon>
        <taxon>Thermoproteales</taxon>
        <taxon>Thermoproteaceae</taxon>
        <taxon>Caldivirga</taxon>
    </lineage>
</organism>